<sequence length="60" mass="6634">MLVTSVNIACWDDGSFLGQWRMLVESMGKGPGMVALFYLGCCIHGTVSALVYDEWIYANL</sequence>
<protein>
    <submittedName>
        <fullName evidence="2">Uncharacterized protein</fullName>
    </submittedName>
</protein>
<feature type="non-terminal residue" evidence="2">
    <location>
        <position position="60"/>
    </location>
</feature>
<evidence type="ECO:0000256" key="1">
    <source>
        <dbReference type="SAM" id="Phobius"/>
    </source>
</evidence>
<accession>A0A5N7CGT6</accession>
<keyword evidence="1" id="KW-1133">Transmembrane helix</keyword>
<dbReference type="Proteomes" id="UP000326877">
    <property type="component" value="Unassembled WGS sequence"/>
</dbReference>
<name>A0A5N7CGT6_PETAA</name>
<gene>
    <name evidence="2" type="ORF">BDV23DRAFT_149883</name>
</gene>
<organism evidence="2">
    <name type="scientific">Petromyces alliaceus</name>
    <name type="common">Aspergillus alliaceus</name>
    <dbReference type="NCBI Taxonomy" id="209559"/>
    <lineage>
        <taxon>Eukaryota</taxon>
        <taxon>Fungi</taxon>
        <taxon>Dikarya</taxon>
        <taxon>Ascomycota</taxon>
        <taxon>Pezizomycotina</taxon>
        <taxon>Eurotiomycetes</taxon>
        <taxon>Eurotiomycetidae</taxon>
        <taxon>Eurotiales</taxon>
        <taxon>Aspergillaceae</taxon>
        <taxon>Aspergillus</taxon>
        <taxon>Aspergillus subgen. Circumdati</taxon>
    </lineage>
</organism>
<dbReference type="EMBL" id="ML735231">
    <property type="protein sequence ID" value="KAE8393285.1"/>
    <property type="molecule type" value="Genomic_DNA"/>
</dbReference>
<evidence type="ECO:0000313" key="2">
    <source>
        <dbReference type="EMBL" id="KAE8393285.1"/>
    </source>
</evidence>
<keyword evidence="1" id="KW-0472">Membrane</keyword>
<keyword evidence="1" id="KW-0812">Transmembrane</keyword>
<reference evidence="2" key="1">
    <citation type="submission" date="2019-04" db="EMBL/GenBank/DDBJ databases">
        <title>Friends and foes A comparative genomics studyof 23 Aspergillus species from section Flavi.</title>
        <authorList>
            <consortium name="DOE Joint Genome Institute"/>
            <person name="Kjaerbolling I."/>
            <person name="Vesth T."/>
            <person name="Frisvad J.C."/>
            <person name="Nybo J.L."/>
            <person name="Theobald S."/>
            <person name="Kildgaard S."/>
            <person name="Isbrandt T."/>
            <person name="Kuo A."/>
            <person name="Sato A."/>
            <person name="Lyhne E.K."/>
            <person name="Kogle M.E."/>
            <person name="Wiebenga A."/>
            <person name="Kun R.S."/>
            <person name="Lubbers R.J."/>
            <person name="Makela M.R."/>
            <person name="Barry K."/>
            <person name="Chovatia M."/>
            <person name="Clum A."/>
            <person name="Daum C."/>
            <person name="Haridas S."/>
            <person name="He G."/>
            <person name="LaButti K."/>
            <person name="Lipzen A."/>
            <person name="Mondo S."/>
            <person name="Riley R."/>
            <person name="Salamov A."/>
            <person name="Simmons B.A."/>
            <person name="Magnuson J.K."/>
            <person name="Henrissat B."/>
            <person name="Mortensen U.H."/>
            <person name="Larsen T.O."/>
            <person name="Devries R.P."/>
            <person name="Grigoriev I.V."/>
            <person name="Machida M."/>
            <person name="Baker S.E."/>
            <person name="Andersen M.R."/>
        </authorList>
    </citation>
    <scope>NUCLEOTIDE SEQUENCE [LARGE SCALE GENOMIC DNA]</scope>
    <source>
        <strain evidence="2">IBT 14317</strain>
    </source>
</reference>
<feature type="transmembrane region" description="Helical" evidence="1">
    <location>
        <begin position="32"/>
        <end position="52"/>
    </location>
</feature>
<proteinExistence type="predicted"/>
<dbReference type="AlphaFoldDB" id="A0A5N7CGT6"/>